<feature type="region of interest" description="Disordered" evidence="1">
    <location>
        <begin position="176"/>
        <end position="212"/>
    </location>
</feature>
<proteinExistence type="predicted"/>
<name>A0AAV9ZK82_9AGAR</name>
<accession>A0AAV9ZK82</accession>
<keyword evidence="3" id="KW-1185">Reference proteome</keyword>
<reference evidence="2 3" key="1">
    <citation type="journal article" date="2024" name="J Genomics">
        <title>Draft genome sequencing and assembly of Favolaschia claudopus CIRM-BRFM 2984 isolated from oak limbs.</title>
        <authorList>
            <person name="Navarro D."/>
            <person name="Drula E."/>
            <person name="Chaduli D."/>
            <person name="Cazenave R."/>
            <person name="Ahrendt S."/>
            <person name="Wang J."/>
            <person name="Lipzen A."/>
            <person name="Daum C."/>
            <person name="Barry K."/>
            <person name="Grigoriev I.V."/>
            <person name="Favel A."/>
            <person name="Rosso M.N."/>
            <person name="Martin F."/>
        </authorList>
    </citation>
    <scope>NUCLEOTIDE SEQUENCE [LARGE SCALE GENOMIC DNA]</scope>
    <source>
        <strain evidence="2 3">CIRM-BRFM 2984</strain>
    </source>
</reference>
<sequence>MRGEAPISTVSRAQKPPSTVKNRVRGTIVRRLAYCREGSDRRGEGCAKRVSRTCQRDKWTNRPNVVGARLQGKEYACLRIKREVVGGTVLRAIAATTFLLFFVTSAPPAHLDSLQQLQRRRRNLLTSLSPETFAQPPRLHARYAALTATGSEAASCPHSARPLRCPAAAQKLLPQANLYNARPNPTSPLRRPLVSRMRPRGFSQANPGHSIP</sequence>
<evidence type="ECO:0000313" key="2">
    <source>
        <dbReference type="EMBL" id="KAK6984633.1"/>
    </source>
</evidence>
<comment type="caution">
    <text evidence="2">The sequence shown here is derived from an EMBL/GenBank/DDBJ whole genome shotgun (WGS) entry which is preliminary data.</text>
</comment>
<feature type="compositionally biased region" description="Polar residues" evidence="1">
    <location>
        <begin position="203"/>
        <end position="212"/>
    </location>
</feature>
<dbReference type="AlphaFoldDB" id="A0AAV9ZK82"/>
<feature type="compositionally biased region" description="Polar residues" evidence="1">
    <location>
        <begin position="8"/>
        <end position="20"/>
    </location>
</feature>
<protein>
    <submittedName>
        <fullName evidence="2">Uncharacterized protein</fullName>
    </submittedName>
</protein>
<gene>
    <name evidence="2" type="ORF">R3P38DRAFT_3292326</name>
</gene>
<organism evidence="2 3">
    <name type="scientific">Favolaschia claudopus</name>
    <dbReference type="NCBI Taxonomy" id="2862362"/>
    <lineage>
        <taxon>Eukaryota</taxon>
        <taxon>Fungi</taxon>
        <taxon>Dikarya</taxon>
        <taxon>Basidiomycota</taxon>
        <taxon>Agaricomycotina</taxon>
        <taxon>Agaricomycetes</taxon>
        <taxon>Agaricomycetidae</taxon>
        <taxon>Agaricales</taxon>
        <taxon>Marasmiineae</taxon>
        <taxon>Mycenaceae</taxon>
        <taxon>Favolaschia</taxon>
    </lineage>
</organism>
<evidence type="ECO:0000256" key="1">
    <source>
        <dbReference type="SAM" id="MobiDB-lite"/>
    </source>
</evidence>
<dbReference type="EMBL" id="JAWWNJ010000136">
    <property type="protein sequence ID" value="KAK6984633.1"/>
    <property type="molecule type" value="Genomic_DNA"/>
</dbReference>
<dbReference type="Proteomes" id="UP001362999">
    <property type="component" value="Unassembled WGS sequence"/>
</dbReference>
<feature type="region of interest" description="Disordered" evidence="1">
    <location>
        <begin position="1"/>
        <end position="20"/>
    </location>
</feature>
<evidence type="ECO:0000313" key="3">
    <source>
        <dbReference type="Proteomes" id="UP001362999"/>
    </source>
</evidence>